<comment type="cofactor">
    <cofactor evidence="1">
        <name>Mg(2+)</name>
        <dbReference type="ChEBI" id="CHEBI:18420"/>
    </cofactor>
</comment>
<evidence type="ECO:0000313" key="4">
    <source>
        <dbReference type="EMBL" id="GGI73839.1"/>
    </source>
</evidence>
<dbReference type="InterPro" id="IPR029787">
    <property type="entry name" value="Nucleotide_cyclase"/>
</dbReference>
<dbReference type="CDD" id="cd01949">
    <property type="entry name" value="GGDEF"/>
    <property type="match status" value="1"/>
</dbReference>
<dbReference type="Gene3D" id="3.30.70.270">
    <property type="match status" value="1"/>
</dbReference>
<dbReference type="Gene3D" id="3.30.450.20">
    <property type="entry name" value="PAS domain"/>
    <property type="match status" value="1"/>
</dbReference>
<dbReference type="SUPFAM" id="SSF55785">
    <property type="entry name" value="PYP-like sensor domain (PAS domain)"/>
    <property type="match status" value="1"/>
</dbReference>
<dbReference type="Proteomes" id="UP000613743">
    <property type="component" value="Unassembled WGS sequence"/>
</dbReference>
<organism evidence="4 5">
    <name type="scientific">Shewanella gelidii</name>
    <dbReference type="NCBI Taxonomy" id="1642821"/>
    <lineage>
        <taxon>Bacteria</taxon>
        <taxon>Pseudomonadati</taxon>
        <taxon>Pseudomonadota</taxon>
        <taxon>Gammaproteobacteria</taxon>
        <taxon>Alteromonadales</taxon>
        <taxon>Shewanellaceae</taxon>
        <taxon>Shewanella</taxon>
    </lineage>
</organism>
<reference evidence="4" key="1">
    <citation type="journal article" date="2014" name="Int. J. Syst. Evol. Microbiol.">
        <title>Complete genome sequence of Corynebacterium casei LMG S-19264T (=DSM 44701T), isolated from a smear-ripened cheese.</title>
        <authorList>
            <consortium name="US DOE Joint Genome Institute (JGI-PGF)"/>
            <person name="Walter F."/>
            <person name="Albersmeier A."/>
            <person name="Kalinowski J."/>
            <person name="Ruckert C."/>
        </authorList>
    </citation>
    <scope>NUCLEOTIDE SEQUENCE</scope>
    <source>
        <strain evidence="4">JCM 30804</strain>
    </source>
</reference>
<evidence type="ECO:0000256" key="1">
    <source>
        <dbReference type="ARBA" id="ARBA00001946"/>
    </source>
</evidence>
<dbReference type="GO" id="GO:0005886">
    <property type="term" value="C:plasma membrane"/>
    <property type="evidence" value="ECO:0007669"/>
    <property type="project" value="TreeGrafter"/>
</dbReference>
<comment type="caution">
    <text evidence="4">The sequence shown here is derived from an EMBL/GenBank/DDBJ whole genome shotgun (WGS) entry which is preliminary data.</text>
</comment>
<dbReference type="SUPFAM" id="SSF55073">
    <property type="entry name" value="Nucleotide cyclase"/>
    <property type="match status" value="1"/>
</dbReference>
<dbReference type="RefSeq" id="WP_188918340.1">
    <property type="nucleotide sequence ID" value="NZ_BMPZ01000002.1"/>
</dbReference>
<dbReference type="GO" id="GO:1902201">
    <property type="term" value="P:negative regulation of bacterial-type flagellum-dependent cell motility"/>
    <property type="evidence" value="ECO:0007669"/>
    <property type="project" value="TreeGrafter"/>
</dbReference>
<protein>
    <recommendedName>
        <fullName evidence="2">diguanylate cyclase</fullName>
        <ecNumber evidence="2">2.7.7.65</ecNumber>
    </recommendedName>
</protein>
<dbReference type="NCBIfam" id="TIGR00254">
    <property type="entry name" value="GGDEF"/>
    <property type="match status" value="1"/>
</dbReference>
<dbReference type="InterPro" id="IPR000160">
    <property type="entry name" value="GGDEF_dom"/>
</dbReference>
<dbReference type="InterPro" id="IPR050469">
    <property type="entry name" value="Diguanylate_Cyclase"/>
</dbReference>
<dbReference type="GO" id="GO:0043709">
    <property type="term" value="P:cell adhesion involved in single-species biofilm formation"/>
    <property type="evidence" value="ECO:0007669"/>
    <property type="project" value="TreeGrafter"/>
</dbReference>
<dbReference type="PANTHER" id="PTHR45138:SF24">
    <property type="entry name" value="DIGUANYLATE CYCLASE DGCC-RELATED"/>
    <property type="match status" value="1"/>
</dbReference>
<keyword evidence="5" id="KW-1185">Reference proteome</keyword>
<dbReference type="EC" id="2.7.7.65" evidence="2"/>
<dbReference type="GO" id="GO:0052621">
    <property type="term" value="F:diguanylate cyclase activity"/>
    <property type="evidence" value="ECO:0007669"/>
    <property type="project" value="UniProtKB-EC"/>
</dbReference>
<gene>
    <name evidence="4" type="ORF">GCM10009332_09170</name>
</gene>
<dbReference type="FunFam" id="3.30.70.270:FF:000001">
    <property type="entry name" value="Diguanylate cyclase domain protein"/>
    <property type="match status" value="1"/>
</dbReference>
<dbReference type="InterPro" id="IPR035965">
    <property type="entry name" value="PAS-like_dom_sf"/>
</dbReference>
<dbReference type="Pfam" id="PF00990">
    <property type="entry name" value="GGDEF"/>
    <property type="match status" value="1"/>
</dbReference>
<dbReference type="PROSITE" id="PS50887">
    <property type="entry name" value="GGDEF"/>
    <property type="match status" value="1"/>
</dbReference>
<evidence type="ECO:0000313" key="5">
    <source>
        <dbReference type="Proteomes" id="UP000613743"/>
    </source>
</evidence>
<evidence type="ECO:0000256" key="2">
    <source>
        <dbReference type="ARBA" id="ARBA00012528"/>
    </source>
</evidence>
<accession>A0A917JMN8</accession>
<reference evidence="4" key="2">
    <citation type="submission" date="2020-09" db="EMBL/GenBank/DDBJ databases">
        <authorList>
            <person name="Sun Q."/>
            <person name="Ohkuma M."/>
        </authorList>
    </citation>
    <scope>NUCLEOTIDE SEQUENCE</scope>
    <source>
        <strain evidence="4">JCM 30804</strain>
    </source>
</reference>
<dbReference type="PANTHER" id="PTHR45138">
    <property type="entry name" value="REGULATORY COMPONENTS OF SENSORY TRANSDUCTION SYSTEM"/>
    <property type="match status" value="1"/>
</dbReference>
<proteinExistence type="predicted"/>
<sequence length="306" mass="35218">MQYTYEFLQQVLDAITEHIVVINERGDILFVNQTWQDFGKNNACQIQGHWDGQNYIAECDRAAASGDDFGLQAAHGIRKVIRGELDNFYFEYPCHSPTQQRWFMMRVSRFQVQEQPCFVISHQNITERKMAEQRVLDLSRLDGLTQIANRRFLDEFLQNEWSRCHRLTMPISLAILDIDHFKLLNDREGHQAGDKCLCKVATLLQQFAKRPSDLCARYGGEEFILVWGNMSQSDANQCLKHLFEALELLNIPNLDSPVKPILTLSAGLVTLLPTQKITIEEMLKVADDLLYQAKESGRDQIQLGLI</sequence>
<dbReference type="SMART" id="SM00267">
    <property type="entry name" value="GGDEF"/>
    <property type="match status" value="1"/>
</dbReference>
<feature type="domain" description="GGDEF" evidence="3">
    <location>
        <begin position="169"/>
        <end position="306"/>
    </location>
</feature>
<dbReference type="AlphaFoldDB" id="A0A917JMN8"/>
<dbReference type="InterPro" id="IPR043128">
    <property type="entry name" value="Rev_trsase/Diguanyl_cyclase"/>
</dbReference>
<name>A0A917JMN8_9GAMM</name>
<evidence type="ECO:0000259" key="3">
    <source>
        <dbReference type="PROSITE" id="PS50887"/>
    </source>
</evidence>
<dbReference type="EMBL" id="BMPZ01000002">
    <property type="protein sequence ID" value="GGI73839.1"/>
    <property type="molecule type" value="Genomic_DNA"/>
</dbReference>